<evidence type="ECO:0000313" key="3">
    <source>
        <dbReference type="Proteomes" id="UP000030689"/>
    </source>
</evidence>
<feature type="region of interest" description="Disordered" evidence="1">
    <location>
        <begin position="20"/>
        <end position="103"/>
    </location>
</feature>
<dbReference type="EMBL" id="KI517392">
    <property type="protein sequence ID" value="ESQ50994.1"/>
    <property type="molecule type" value="Genomic_DNA"/>
</dbReference>
<organism evidence="2 3">
    <name type="scientific">Eutrema salsugineum</name>
    <name type="common">Saltwater cress</name>
    <name type="synonym">Sisymbrium salsugineum</name>
    <dbReference type="NCBI Taxonomy" id="72664"/>
    <lineage>
        <taxon>Eukaryota</taxon>
        <taxon>Viridiplantae</taxon>
        <taxon>Streptophyta</taxon>
        <taxon>Embryophyta</taxon>
        <taxon>Tracheophyta</taxon>
        <taxon>Spermatophyta</taxon>
        <taxon>Magnoliopsida</taxon>
        <taxon>eudicotyledons</taxon>
        <taxon>Gunneridae</taxon>
        <taxon>Pentapetalae</taxon>
        <taxon>rosids</taxon>
        <taxon>malvids</taxon>
        <taxon>Brassicales</taxon>
        <taxon>Brassicaceae</taxon>
        <taxon>Eutremeae</taxon>
        <taxon>Eutrema</taxon>
    </lineage>
</organism>
<evidence type="ECO:0000256" key="1">
    <source>
        <dbReference type="SAM" id="MobiDB-lite"/>
    </source>
</evidence>
<gene>
    <name evidence="2" type="ORF">EUTSA_v10023206mg</name>
</gene>
<feature type="compositionally biased region" description="Basic and acidic residues" evidence="1">
    <location>
        <begin position="76"/>
        <end position="100"/>
    </location>
</feature>
<evidence type="ECO:0000313" key="2">
    <source>
        <dbReference type="EMBL" id="ESQ50994.1"/>
    </source>
</evidence>
<dbReference type="Gramene" id="ESQ50994">
    <property type="protein sequence ID" value="ESQ50994"/>
    <property type="gene ID" value="EUTSA_v10023206mg"/>
</dbReference>
<name>V4M480_EUTSA</name>
<dbReference type="AlphaFoldDB" id="V4M480"/>
<keyword evidence="3" id="KW-1185">Reference proteome</keyword>
<feature type="compositionally biased region" description="Basic residues" evidence="1">
    <location>
        <begin position="36"/>
        <end position="45"/>
    </location>
</feature>
<accession>V4M480</accession>
<dbReference type="Proteomes" id="UP000030689">
    <property type="component" value="Unassembled WGS sequence"/>
</dbReference>
<proteinExistence type="predicted"/>
<reference evidence="2 3" key="1">
    <citation type="journal article" date="2013" name="Front. Plant Sci.">
        <title>The Reference Genome of the Halophytic Plant Eutrema salsugineum.</title>
        <authorList>
            <person name="Yang R."/>
            <person name="Jarvis D.E."/>
            <person name="Chen H."/>
            <person name="Beilstein M.A."/>
            <person name="Grimwood J."/>
            <person name="Jenkins J."/>
            <person name="Shu S."/>
            <person name="Prochnik S."/>
            <person name="Xin M."/>
            <person name="Ma C."/>
            <person name="Schmutz J."/>
            <person name="Wing R.A."/>
            <person name="Mitchell-Olds T."/>
            <person name="Schumaker K.S."/>
            <person name="Wang X."/>
        </authorList>
    </citation>
    <scope>NUCLEOTIDE SEQUENCE [LARGE SCALE GENOMIC DNA]</scope>
</reference>
<protein>
    <submittedName>
        <fullName evidence="2">Uncharacterized protein</fullName>
    </submittedName>
</protein>
<dbReference type="KEGG" id="eus:EUTSA_v10023206mg"/>
<sequence>MNLDKIPNLFAKKSDEALAETVVPTGSEQKKESLKKTKKLRKATSSKRIDDETAAEANVGNTGVEGDPTDLPTLEVSKKRPSRSDRSGELPQSDRAEKRTRTLPPANAFFFSDRYKTISKLSSDLTARADEIIAEYDHASTVSKTKISELEGRVANMKKIAVEKKAAASKKPLSCKPRFLISRDRLSNLTPNEICYQKS</sequence>